<evidence type="ECO:0000256" key="2">
    <source>
        <dbReference type="ARBA" id="ARBA00022448"/>
    </source>
</evidence>
<accession>A0A2Z6B0X6</accession>
<dbReference type="EMBL" id="AP017378">
    <property type="protein sequence ID" value="BBD09177.1"/>
    <property type="molecule type" value="Genomic_DNA"/>
</dbReference>
<evidence type="ECO:0000256" key="4">
    <source>
        <dbReference type="ARBA" id="ARBA00022970"/>
    </source>
</evidence>
<dbReference type="Proteomes" id="UP000269883">
    <property type="component" value="Chromosome"/>
</dbReference>
<dbReference type="SUPFAM" id="SSF53822">
    <property type="entry name" value="Periplasmic binding protein-like I"/>
    <property type="match status" value="1"/>
</dbReference>
<evidence type="ECO:0000256" key="3">
    <source>
        <dbReference type="ARBA" id="ARBA00022729"/>
    </source>
</evidence>
<proteinExistence type="inferred from homology"/>
<keyword evidence="2" id="KW-0813">Transport</keyword>
<dbReference type="InterPro" id="IPR051010">
    <property type="entry name" value="BCAA_transport"/>
</dbReference>
<gene>
    <name evidence="6" type="ORF">DFE_2451</name>
</gene>
<keyword evidence="3" id="KW-0732">Signal</keyword>
<dbReference type="InterPro" id="IPR028082">
    <property type="entry name" value="Peripla_BP_I"/>
</dbReference>
<evidence type="ECO:0000256" key="1">
    <source>
        <dbReference type="ARBA" id="ARBA00010062"/>
    </source>
</evidence>
<dbReference type="PRINTS" id="PR00337">
    <property type="entry name" value="LEUILEVALBP"/>
</dbReference>
<dbReference type="AlphaFoldDB" id="A0A2Z6B0X6"/>
<dbReference type="PANTHER" id="PTHR30483:SF6">
    <property type="entry name" value="PERIPLASMIC BINDING PROTEIN OF ABC TRANSPORTER FOR NATURAL AMINO ACIDS"/>
    <property type="match status" value="1"/>
</dbReference>
<keyword evidence="4" id="KW-0029">Amino-acid transport</keyword>
<dbReference type="GO" id="GO:0006865">
    <property type="term" value="P:amino acid transport"/>
    <property type="evidence" value="ECO:0007669"/>
    <property type="project" value="UniProtKB-KW"/>
</dbReference>
<comment type="similarity">
    <text evidence="1">Belongs to the leucine-binding protein family.</text>
</comment>
<dbReference type="Pfam" id="PF13458">
    <property type="entry name" value="Peripla_BP_6"/>
    <property type="match status" value="1"/>
</dbReference>
<evidence type="ECO:0000259" key="5">
    <source>
        <dbReference type="Pfam" id="PF13458"/>
    </source>
</evidence>
<reference evidence="6 7" key="1">
    <citation type="journal article" date="2018" name="Sci. Adv.">
        <title>Multi-heme cytochromes provide a pathway for survival in energy-limited environments.</title>
        <authorList>
            <person name="Deng X."/>
            <person name="Dohmae N."/>
            <person name="Nealson K.H."/>
            <person name="Hashimoto K."/>
            <person name="Okamoto A."/>
        </authorList>
    </citation>
    <scope>NUCLEOTIDE SEQUENCE [LARGE SCALE GENOMIC DNA]</scope>
    <source>
        <strain evidence="6 7">IS5</strain>
    </source>
</reference>
<organism evidence="6 7">
    <name type="scientific">Desulfovibrio ferrophilus</name>
    <dbReference type="NCBI Taxonomy" id="241368"/>
    <lineage>
        <taxon>Bacteria</taxon>
        <taxon>Pseudomonadati</taxon>
        <taxon>Thermodesulfobacteriota</taxon>
        <taxon>Desulfovibrionia</taxon>
        <taxon>Desulfovibrionales</taxon>
        <taxon>Desulfovibrionaceae</taxon>
        <taxon>Desulfovibrio</taxon>
    </lineage>
</organism>
<protein>
    <submittedName>
        <fullName evidence="6">Putative ABC transporter substrate binding protein</fullName>
    </submittedName>
</protein>
<dbReference type="PANTHER" id="PTHR30483">
    <property type="entry name" value="LEUCINE-SPECIFIC-BINDING PROTEIN"/>
    <property type="match status" value="1"/>
</dbReference>
<dbReference type="InterPro" id="IPR028081">
    <property type="entry name" value="Leu-bd"/>
</dbReference>
<keyword evidence="7" id="KW-1185">Reference proteome</keyword>
<dbReference type="Gene3D" id="3.40.50.2300">
    <property type="match status" value="2"/>
</dbReference>
<evidence type="ECO:0000313" key="6">
    <source>
        <dbReference type="EMBL" id="BBD09177.1"/>
    </source>
</evidence>
<dbReference type="InterPro" id="IPR000709">
    <property type="entry name" value="Leu_Ile_Val-bd"/>
</dbReference>
<evidence type="ECO:0000313" key="7">
    <source>
        <dbReference type="Proteomes" id="UP000269883"/>
    </source>
</evidence>
<sequence>MLAQLWSCSESGPFLIGFAGPLEGKYSDLGVQGRNGAQLAIELENTRGGINGRKLKLIAQHDGYSAEEAQVAIQALKESGVKVVIGHMTSAQSMASYDLAEKLKLPRISPTTSTPLLSHREDLFFRVISSSRDWANGLATYCRTVDKTRTVVTLQDRDNEAYSLPFNQIFEKRFIALGGTVLDQIDIRSSSIKDWNDIAKRIASSGAEALTVALSARDLAALARQLRVQNIDIPIYSSMWAYTRELTLAGGKAVEGIIFAVSYTGDNKRSEFTNFQVHYQERFGWPPNYAAAFGFEAASVLIEALRWGGGDPSLLSESIMAMGNHPGVSGPIRFDEFGDVIRPSFIVTIRDRTFVTLTTIEND</sequence>
<name>A0A2Z6B0X6_9BACT</name>
<feature type="domain" description="Leucine-binding protein" evidence="5">
    <location>
        <begin position="16"/>
        <end position="350"/>
    </location>
</feature>
<dbReference type="KEGG" id="dfl:DFE_2451"/>